<evidence type="ECO:0000313" key="2">
    <source>
        <dbReference type="Proteomes" id="UP000018721"/>
    </source>
</evidence>
<organism evidence="1 2">
    <name type="scientific">Phytophthora nicotianae P1569</name>
    <dbReference type="NCBI Taxonomy" id="1317065"/>
    <lineage>
        <taxon>Eukaryota</taxon>
        <taxon>Sar</taxon>
        <taxon>Stramenopiles</taxon>
        <taxon>Oomycota</taxon>
        <taxon>Peronosporomycetes</taxon>
        <taxon>Peronosporales</taxon>
        <taxon>Peronosporaceae</taxon>
        <taxon>Phytophthora</taxon>
    </lineage>
</organism>
<accession>V9EHA0</accession>
<dbReference type="AlphaFoldDB" id="V9EHA0"/>
<dbReference type="EMBL" id="ANIZ01002750">
    <property type="protein sequence ID" value="ETI38610.1"/>
    <property type="molecule type" value="Genomic_DNA"/>
</dbReference>
<sequence length="147" mass="17449">MPSFRTASFKKYLECLDYFWRHAKFLLEFCADHPFLKWKFFRKRMARVAVDAIAKRIVPVVGTKTCVAYGDWSKRNGIRGHAYSPVKGLKHALQKRAMMISTDEFRTRNLYSQCHQTLSSVQYLVDTKLMKRKKRKRMALIRNRPEV</sequence>
<gene>
    <name evidence="1" type="ORF">F443_15689</name>
</gene>
<proteinExistence type="predicted"/>
<reference evidence="1 2" key="1">
    <citation type="submission" date="2013-11" db="EMBL/GenBank/DDBJ databases">
        <title>The Genome Sequence of Phytophthora parasitica P1569.</title>
        <authorList>
            <consortium name="The Broad Institute Genomics Platform"/>
            <person name="Russ C."/>
            <person name="Tyler B."/>
            <person name="Panabieres F."/>
            <person name="Shan W."/>
            <person name="Tripathy S."/>
            <person name="Grunwald N."/>
            <person name="Machado M."/>
            <person name="Johnson C.S."/>
            <person name="Arredondo F."/>
            <person name="Hong C."/>
            <person name="Coffey M."/>
            <person name="Young S.K."/>
            <person name="Zeng Q."/>
            <person name="Gargeya S."/>
            <person name="Fitzgerald M."/>
            <person name="Abouelleil A."/>
            <person name="Alvarado L."/>
            <person name="Chapman S.B."/>
            <person name="Gainer-Dewar J."/>
            <person name="Goldberg J."/>
            <person name="Griggs A."/>
            <person name="Gujja S."/>
            <person name="Hansen M."/>
            <person name="Howarth C."/>
            <person name="Imamovic A."/>
            <person name="Ireland A."/>
            <person name="Larimer J."/>
            <person name="McCowan C."/>
            <person name="Murphy C."/>
            <person name="Pearson M."/>
            <person name="Poon T.W."/>
            <person name="Priest M."/>
            <person name="Roberts A."/>
            <person name="Saif S."/>
            <person name="Shea T."/>
            <person name="Sykes S."/>
            <person name="Wortman J."/>
            <person name="Nusbaum C."/>
            <person name="Birren B."/>
        </authorList>
    </citation>
    <scope>NUCLEOTIDE SEQUENCE [LARGE SCALE GENOMIC DNA]</scope>
    <source>
        <strain evidence="1 2">P1569</strain>
    </source>
</reference>
<dbReference type="eggNOG" id="ENOG502SK8F">
    <property type="taxonomic scope" value="Eukaryota"/>
</dbReference>
<dbReference type="OrthoDB" id="119983at2759"/>
<keyword evidence="2" id="KW-1185">Reference proteome</keyword>
<evidence type="ECO:0000313" key="1">
    <source>
        <dbReference type="EMBL" id="ETI38610.1"/>
    </source>
</evidence>
<dbReference type="Proteomes" id="UP000018721">
    <property type="component" value="Unassembled WGS sequence"/>
</dbReference>
<comment type="caution">
    <text evidence="1">The sequence shown here is derived from an EMBL/GenBank/DDBJ whole genome shotgun (WGS) entry which is preliminary data.</text>
</comment>
<protein>
    <submittedName>
        <fullName evidence="1">Uncharacterized protein</fullName>
    </submittedName>
</protein>
<name>V9EHA0_PHYNI</name>
<dbReference type="HOGENOM" id="CLU_124715_0_0_1"/>